<dbReference type="Pfam" id="PF13354">
    <property type="entry name" value="Beta-lactamase2"/>
    <property type="match status" value="1"/>
</dbReference>
<evidence type="ECO:0000313" key="2">
    <source>
        <dbReference type="EMBL" id="EEU30357.1"/>
    </source>
</evidence>
<dbReference type="EMBL" id="GG698803">
    <property type="protein sequence ID" value="EEU30357.1"/>
    <property type="molecule type" value="Genomic_DNA"/>
</dbReference>
<dbReference type="PANTHER" id="PTHR35333:SF3">
    <property type="entry name" value="BETA-LACTAMASE-TYPE TRANSPEPTIDASE FOLD CONTAINING PROTEIN"/>
    <property type="match status" value="1"/>
</dbReference>
<dbReference type="AlphaFoldDB" id="C7XVJ1"/>
<evidence type="ECO:0000313" key="3">
    <source>
        <dbReference type="Proteomes" id="UP000003987"/>
    </source>
</evidence>
<dbReference type="GO" id="GO:0008800">
    <property type="term" value="F:beta-lactamase activity"/>
    <property type="evidence" value="ECO:0007669"/>
    <property type="project" value="InterPro"/>
</dbReference>
<dbReference type="InterPro" id="IPR045155">
    <property type="entry name" value="Beta-lactam_cat"/>
</dbReference>
<organism evidence="2 3">
    <name type="scientific">Limosilactobacillus coleohominis 101-4-CHN</name>
    <dbReference type="NCBI Taxonomy" id="575594"/>
    <lineage>
        <taxon>Bacteria</taxon>
        <taxon>Bacillati</taxon>
        <taxon>Bacillota</taxon>
        <taxon>Bacilli</taxon>
        <taxon>Lactobacillales</taxon>
        <taxon>Lactobacillaceae</taxon>
        <taxon>Limosilactobacillus</taxon>
    </lineage>
</organism>
<dbReference type="GO" id="GO:0030655">
    <property type="term" value="P:beta-lactam antibiotic catabolic process"/>
    <property type="evidence" value="ECO:0007669"/>
    <property type="project" value="InterPro"/>
</dbReference>
<gene>
    <name evidence="2" type="ORF">HMPREF0501_00735</name>
</gene>
<reference evidence="2 3" key="1">
    <citation type="submission" date="2009-06" db="EMBL/GenBank/DDBJ databases">
        <title>The Genome Sequence of Lactobacillus coleohominis strain 101-4-CHN.</title>
        <authorList>
            <consortium name="The Broad Institute Genome Sequencing Platform"/>
            <person name="Ward D."/>
            <person name="Young S.K."/>
            <person name="Zeng Q."/>
            <person name="Koehrsen M."/>
            <person name="Alvarado L."/>
            <person name="Berlin A."/>
            <person name="Borenstein D."/>
            <person name="Chen Z."/>
            <person name="Engels R."/>
            <person name="Freedman E."/>
            <person name="Gellesch M."/>
            <person name="Goldberg J."/>
            <person name="Griggs A."/>
            <person name="Gujja S."/>
            <person name="Heiman D."/>
            <person name="Hepburn T."/>
            <person name="Howarth C."/>
            <person name="Jen D."/>
            <person name="Larson L."/>
            <person name="Lewis B."/>
            <person name="Mehta T."/>
            <person name="Park D."/>
            <person name="Pearson M."/>
            <person name="Roberts A."/>
            <person name="Saif S."/>
            <person name="Shea T."/>
            <person name="Shenoy N."/>
            <person name="Sisk P."/>
            <person name="Stolte C."/>
            <person name="Sykes S."/>
            <person name="Walk T."/>
            <person name="White J."/>
            <person name="Yandava C."/>
            <person name="Liu Y."/>
            <person name="Xu Q."/>
            <person name="Lander E."/>
            <person name="Nusbaum C."/>
            <person name="Galagan J."/>
            <person name="Birren B."/>
        </authorList>
    </citation>
    <scope>NUCLEOTIDE SEQUENCE [LARGE SCALE GENOMIC DNA]</scope>
    <source>
        <strain evidence="2 3">101-4-CHN</strain>
    </source>
</reference>
<dbReference type="PANTHER" id="PTHR35333">
    <property type="entry name" value="BETA-LACTAMASE"/>
    <property type="match status" value="1"/>
</dbReference>
<dbReference type="InterPro" id="IPR012338">
    <property type="entry name" value="Beta-lactam/transpept-like"/>
</dbReference>
<dbReference type="GO" id="GO:0046677">
    <property type="term" value="P:response to antibiotic"/>
    <property type="evidence" value="ECO:0007669"/>
    <property type="project" value="InterPro"/>
</dbReference>
<dbReference type="SUPFAM" id="SSF56601">
    <property type="entry name" value="beta-lactamase/transpeptidase-like"/>
    <property type="match status" value="1"/>
</dbReference>
<keyword evidence="3" id="KW-1185">Reference proteome</keyword>
<dbReference type="Proteomes" id="UP000003987">
    <property type="component" value="Unassembled WGS sequence"/>
</dbReference>
<feature type="domain" description="Beta-lactamase class A catalytic" evidence="1">
    <location>
        <begin position="102"/>
        <end position="241"/>
    </location>
</feature>
<sequence>MLNVGLIFQSHNPLTQAKNANPINIVPNLFRSTSLSSQLKHQWKADLKGVDSNVAIAVYSTKTGETYTYNTTPRHQYHTASTVKVAVLAGTLLKNDGDLDSQGREYAKAMIENSDNDSTTSLINDYLGGTDGLQDTFNQFQMTNTHAESAWGMTTTTPSDQIKLLNNIFFSSNKLTESEQNYIQSLMKNVESDQQWGISAGSSNYALKNGWLDQDDSDKWIVNSIGYVSGKDQNDYTIAVYSDDNSSMNSGEELIEKLARSTKKIMDKN</sequence>
<protein>
    <submittedName>
        <fullName evidence="2">Penicillin-binding protein, transpeptidase domain protein</fullName>
    </submittedName>
</protein>
<dbReference type="Gene3D" id="3.40.710.10">
    <property type="entry name" value="DD-peptidase/beta-lactamase superfamily"/>
    <property type="match status" value="1"/>
</dbReference>
<evidence type="ECO:0000259" key="1">
    <source>
        <dbReference type="Pfam" id="PF13354"/>
    </source>
</evidence>
<accession>C7XVJ1</accession>
<dbReference type="eggNOG" id="COG2367">
    <property type="taxonomic scope" value="Bacteria"/>
</dbReference>
<dbReference type="STRING" id="575594.HMPREF0501_00735"/>
<name>C7XVJ1_9LACO</name>
<proteinExistence type="predicted"/>
<dbReference type="HOGENOM" id="CLU_050510_2_0_9"/>
<dbReference type="InterPro" id="IPR000871">
    <property type="entry name" value="Beta-lactam_class-A"/>
</dbReference>